<feature type="compositionally biased region" description="Basic and acidic residues" evidence="1">
    <location>
        <begin position="346"/>
        <end position="355"/>
    </location>
</feature>
<accession>A0ABS4SVK0</accession>
<keyword evidence="4" id="KW-1185">Reference proteome</keyword>
<sequence length="355" mass="39698">MRPDDTNGHKAPGERPLRILVIAGSDRRQYNCPGVDSKARALALRMERRLPQDIEIDVEDLGNLYGRARIQSCNACASTSMALCVWPCNCYGKDDKAEPDLMWDLDLYARLDLADAWAIIGPINWYGPTSNLKLMFDRLVCANGGNPREDLIDHKDPEKAMALERSPEWEALSRNHLEGRTAAFFCYGDEGGDEIAPDGRPKKLRHPAWFDPAEEPFGNERDAYRSLVWQCRYSGIEVPDRLWAHATTGKGKPYSEDQAEHMVADSAFMAAFDSWVDAVAAHVRTKGAVPPGEHRAFGHDAPGHRLADLRLKWRELRMQAGKPPPGSSPAEQQARGLNADTGWDPKASEGDKRRR</sequence>
<feature type="region of interest" description="Disordered" evidence="1">
    <location>
        <begin position="317"/>
        <end position="355"/>
    </location>
</feature>
<dbReference type="SUPFAM" id="SSF52218">
    <property type="entry name" value="Flavoproteins"/>
    <property type="match status" value="1"/>
</dbReference>
<dbReference type="InterPro" id="IPR029039">
    <property type="entry name" value="Flavoprotein-like_sf"/>
</dbReference>
<evidence type="ECO:0000313" key="3">
    <source>
        <dbReference type="EMBL" id="MBP2296239.1"/>
    </source>
</evidence>
<organism evidence="3 4">
    <name type="scientific">Azospirillum rugosum</name>
    <dbReference type="NCBI Taxonomy" id="416170"/>
    <lineage>
        <taxon>Bacteria</taxon>
        <taxon>Pseudomonadati</taxon>
        <taxon>Pseudomonadota</taxon>
        <taxon>Alphaproteobacteria</taxon>
        <taxon>Rhodospirillales</taxon>
        <taxon>Azospirillaceae</taxon>
        <taxon>Azospirillum</taxon>
    </lineage>
</organism>
<feature type="domain" description="NADPH-dependent FMN reductase-like" evidence="2">
    <location>
        <begin position="18"/>
        <end position="146"/>
    </location>
</feature>
<dbReference type="Proteomes" id="UP000781958">
    <property type="component" value="Unassembled WGS sequence"/>
</dbReference>
<dbReference type="Gene3D" id="3.40.50.360">
    <property type="match status" value="1"/>
</dbReference>
<proteinExistence type="predicted"/>
<dbReference type="InterPro" id="IPR005025">
    <property type="entry name" value="FMN_Rdtase-like_dom"/>
</dbReference>
<name>A0ABS4SVK0_9PROT</name>
<evidence type="ECO:0000313" key="4">
    <source>
        <dbReference type="Proteomes" id="UP000781958"/>
    </source>
</evidence>
<dbReference type="RefSeq" id="WP_209771137.1">
    <property type="nucleotide sequence ID" value="NZ_JAGINP010000029.1"/>
</dbReference>
<dbReference type="Pfam" id="PF03358">
    <property type="entry name" value="FMN_red"/>
    <property type="match status" value="1"/>
</dbReference>
<comment type="caution">
    <text evidence="3">The sequence shown here is derived from an EMBL/GenBank/DDBJ whole genome shotgun (WGS) entry which is preliminary data.</text>
</comment>
<dbReference type="EMBL" id="JAGINP010000029">
    <property type="protein sequence ID" value="MBP2296239.1"/>
    <property type="molecule type" value="Genomic_DNA"/>
</dbReference>
<evidence type="ECO:0000259" key="2">
    <source>
        <dbReference type="Pfam" id="PF03358"/>
    </source>
</evidence>
<protein>
    <submittedName>
        <fullName evidence="3">Multimeric flavodoxin WrbA</fullName>
    </submittedName>
</protein>
<reference evidence="3 4" key="1">
    <citation type="submission" date="2021-03" db="EMBL/GenBank/DDBJ databases">
        <title>Genomic Encyclopedia of Type Strains, Phase III (KMG-III): the genomes of soil and plant-associated and newly described type strains.</title>
        <authorList>
            <person name="Whitman W."/>
        </authorList>
    </citation>
    <scope>NUCLEOTIDE SEQUENCE [LARGE SCALE GENOMIC DNA]</scope>
    <source>
        <strain evidence="3 4">IMMIB AFH-6</strain>
    </source>
</reference>
<gene>
    <name evidence="3" type="ORF">J2851_006055</name>
</gene>
<evidence type="ECO:0000256" key="1">
    <source>
        <dbReference type="SAM" id="MobiDB-lite"/>
    </source>
</evidence>